<evidence type="ECO:0000256" key="6">
    <source>
        <dbReference type="ARBA" id="ARBA00022683"/>
    </source>
</evidence>
<feature type="transmembrane region" description="Helical" evidence="12">
    <location>
        <begin position="139"/>
        <end position="160"/>
    </location>
</feature>
<dbReference type="PROSITE" id="PS51103">
    <property type="entry name" value="PTS_EIIC_TYPE_1"/>
    <property type="match status" value="1"/>
</dbReference>
<keyword evidence="17" id="KW-1185">Reference proteome</keyword>
<evidence type="ECO:0000256" key="4">
    <source>
        <dbReference type="ARBA" id="ARBA00022597"/>
    </source>
</evidence>
<gene>
    <name evidence="16" type="primary">bvrB</name>
    <name evidence="16" type="ORF">GCM10011346_04080</name>
</gene>
<evidence type="ECO:0000313" key="16">
    <source>
        <dbReference type="EMBL" id="GGP07569.1"/>
    </source>
</evidence>
<evidence type="ECO:0000259" key="14">
    <source>
        <dbReference type="PROSITE" id="PS51098"/>
    </source>
</evidence>
<dbReference type="NCBIfam" id="TIGR00830">
    <property type="entry name" value="PTBA"/>
    <property type="match status" value="1"/>
</dbReference>
<dbReference type="SUPFAM" id="SSF51261">
    <property type="entry name" value="Duplicated hybrid motif"/>
    <property type="match status" value="1"/>
</dbReference>
<evidence type="ECO:0000313" key="17">
    <source>
        <dbReference type="Proteomes" id="UP000641206"/>
    </source>
</evidence>
<sequence length="650" mass="70390">MGKFDDLSHFIIENVGGEDNIIGLTHCMTRLRFSLNDYTLVNEAKLKENKAIATAQKAGGQYQVVIGTHVGDVYNSILEKIGTQKTIENGEKKGTINSIIEIITKVITPVLGVLLACGLVQGVLMILTFSGLLQETDGAYIILNAMGQSIFYFFPVILGYTSAKAFKLDPAIGIIIGTILVFPGMTESLASGDVLKTLFEGSFISTPVYQTFFGVPIMFPANGYASTVIPIIFIVYFASKINQFLKRKIPSVMAFTLVPFLTILITLPISLLIIGPITNMLSELISNGFSALYGVSTILTSFLVALIYQPLVILGLHWPLITLGIQNLGSHGSDYILPMLFTASFAQTAVVAAVYFKTKSRAQKEIAIPALISALFCIIEPAIYGVTLPVKKRFVFSMIGGAIGGTFISILGADFYAGVVGIFGFVSFLNPSGEYSGLIISIIGVLISMIISFLLTYFTFNEEAGPEEEKKMKHEVSGLGEIVIHSPLKGNVTELENATDSAFANGLLGKGILFYPEGNQIIAPFDGEVTTIFPTKHAVGITSTDGIEMLIHVGKDTVNLQGKYFKKLKEQGDFVRKGEAIIEFELDAIKNAGFSAETPAVITNADQYENILIVNSDFIDYSGEIMSIQLKEYENRSRIGDLAKDGGNMA</sequence>
<feature type="transmembrane region" description="Helical" evidence="12">
    <location>
        <begin position="251"/>
        <end position="278"/>
    </location>
</feature>
<dbReference type="InterPro" id="IPR003352">
    <property type="entry name" value="PTS_EIIC"/>
</dbReference>
<feature type="domain" description="PTS EIIA type-1" evidence="13">
    <location>
        <begin position="500"/>
        <end position="604"/>
    </location>
</feature>
<dbReference type="NCBIfam" id="TIGR01995">
    <property type="entry name" value="PTS-II-ABC-beta"/>
    <property type="match status" value="1"/>
</dbReference>
<protein>
    <submittedName>
        <fullName evidence="16">PTS beta-glucoside transporter subunit EIIBCA</fullName>
    </submittedName>
</protein>
<accession>A0ABQ2NN39</accession>
<feature type="transmembrane region" description="Helical" evidence="12">
    <location>
        <begin position="212"/>
        <end position="239"/>
    </location>
</feature>
<dbReference type="InterPro" id="IPR011297">
    <property type="entry name" value="PTS_IIABC_b_glu"/>
</dbReference>
<evidence type="ECO:0000256" key="3">
    <source>
        <dbReference type="ARBA" id="ARBA00022475"/>
    </source>
</evidence>
<dbReference type="InterPro" id="IPR050558">
    <property type="entry name" value="PTS_Sugar-Specific_Components"/>
</dbReference>
<dbReference type="EMBL" id="BMLW01000001">
    <property type="protein sequence ID" value="GGP07569.1"/>
    <property type="molecule type" value="Genomic_DNA"/>
</dbReference>
<reference evidence="17" key="1">
    <citation type="journal article" date="2019" name="Int. J. Syst. Evol. Microbiol.">
        <title>The Global Catalogue of Microorganisms (GCM) 10K type strain sequencing project: providing services to taxonomists for standard genome sequencing and annotation.</title>
        <authorList>
            <consortium name="The Broad Institute Genomics Platform"/>
            <consortium name="The Broad Institute Genome Sequencing Center for Infectious Disease"/>
            <person name="Wu L."/>
            <person name="Ma J."/>
        </authorList>
    </citation>
    <scope>NUCLEOTIDE SEQUENCE [LARGE SCALE GENOMIC DNA]</scope>
    <source>
        <strain evidence="17">CGMCC 1.7693</strain>
    </source>
</reference>
<organism evidence="16 17">
    <name type="scientific">Oceanobacillus neutriphilus</name>
    <dbReference type="NCBI Taxonomy" id="531815"/>
    <lineage>
        <taxon>Bacteria</taxon>
        <taxon>Bacillati</taxon>
        <taxon>Bacillota</taxon>
        <taxon>Bacilli</taxon>
        <taxon>Bacillales</taxon>
        <taxon>Bacillaceae</taxon>
        <taxon>Oceanobacillus</taxon>
    </lineage>
</organism>
<evidence type="ECO:0000256" key="9">
    <source>
        <dbReference type="ARBA" id="ARBA00022989"/>
    </source>
</evidence>
<name>A0ABQ2NN39_9BACI</name>
<feature type="transmembrane region" description="Helical" evidence="12">
    <location>
        <begin position="394"/>
        <end position="426"/>
    </location>
</feature>
<feature type="domain" description="PTS EIIC type-1" evidence="15">
    <location>
        <begin position="101"/>
        <end position="471"/>
    </location>
</feature>
<evidence type="ECO:0000256" key="5">
    <source>
        <dbReference type="ARBA" id="ARBA00022679"/>
    </source>
</evidence>
<keyword evidence="9 12" id="KW-1133">Transmembrane helix</keyword>
<feature type="transmembrane region" description="Helical" evidence="12">
    <location>
        <begin position="311"/>
        <end position="329"/>
    </location>
</feature>
<evidence type="ECO:0000256" key="12">
    <source>
        <dbReference type="SAM" id="Phobius"/>
    </source>
</evidence>
<feature type="transmembrane region" description="Helical" evidence="12">
    <location>
        <begin position="110"/>
        <end position="133"/>
    </location>
</feature>
<evidence type="ECO:0000256" key="2">
    <source>
        <dbReference type="ARBA" id="ARBA00022448"/>
    </source>
</evidence>
<evidence type="ECO:0000256" key="11">
    <source>
        <dbReference type="PROSITE-ProRule" id="PRU00421"/>
    </source>
</evidence>
<dbReference type="RefSeq" id="WP_188732854.1">
    <property type="nucleotide sequence ID" value="NZ_BMLW01000001.1"/>
</dbReference>
<dbReference type="Gene3D" id="3.30.1360.60">
    <property type="entry name" value="Glucose permease domain IIB"/>
    <property type="match status" value="1"/>
</dbReference>
<dbReference type="InterPro" id="IPR018113">
    <property type="entry name" value="PTrfase_EIIB_Cys"/>
</dbReference>
<dbReference type="Proteomes" id="UP000641206">
    <property type="component" value="Unassembled WGS sequence"/>
</dbReference>
<evidence type="ECO:0000259" key="13">
    <source>
        <dbReference type="PROSITE" id="PS51093"/>
    </source>
</evidence>
<dbReference type="PANTHER" id="PTHR30175">
    <property type="entry name" value="PHOSPHOTRANSFERASE SYSTEM TRANSPORT PROTEIN"/>
    <property type="match status" value="1"/>
</dbReference>
<dbReference type="InterPro" id="IPR001127">
    <property type="entry name" value="PTS_EIIA_1_perm"/>
</dbReference>
<keyword evidence="8" id="KW-0418">Kinase</keyword>
<keyword evidence="2" id="KW-0813">Transport</keyword>
<dbReference type="InterPro" id="IPR013013">
    <property type="entry name" value="PTS_EIIC_1"/>
</dbReference>
<dbReference type="InterPro" id="IPR001996">
    <property type="entry name" value="PTS_IIB_1"/>
</dbReference>
<keyword evidence="5" id="KW-0808">Transferase</keyword>
<evidence type="ECO:0000256" key="8">
    <source>
        <dbReference type="ARBA" id="ARBA00022777"/>
    </source>
</evidence>
<dbReference type="PANTHER" id="PTHR30175:SF1">
    <property type="entry name" value="PTS SYSTEM ARBUTIN-, CELLOBIOSE-, AND SALICIN-SPECIFIC EIIBC COMPONENT-RELATED"/>
    <property type="match status" value="1"/>
</dbReference>
<keyword evidence="7 12" id="KW-0812">Transmembrane</keyword>
<keyword evidence="10 12" id="KW-0472">Membrane</keyword>
<dbReference type="Gene3D" id="2.70.70.10">
    <property type="entry name" value="Glucose Permease (Domain IIA)"/>
    <property type="match status" value="1"/>
</dbReference>
<dbReference type="InterPro" id="IPR011055">
    <property type="entry name" value="Dup_hybrid_motif"/>
</dbReference>
<feature type="transmembrane region" description="Helical" evidence="12">
    <location>
        <begin position="284"/>
        <end position="304"/>
    </location>
</feature>
<keyword evidence="6" id="KW-0598">Phosphotransferase system</keyword>
<keyword evidence="4" id="KW-0762">Sugar transport</keyword>
<evidence type="ECO:0000259" key="15">
    <source>
        <dbReference type="PROSITE" id="PS51103"/>
    </source>
</evidence>
<dbReference type="Pfam" id="PF00367">
    <property type="entry name" value="PTS_EIIB"/>
    <property type="match status" value="1"/>
</dbReference>
<feature type="active site" description="Phosphocysteine intermediate; for EIIB activity" evidence="11">
    <location>
        <position position="27"/>
    </location>
</feature>
<keyword evidence="3" id="KW-1003">Cell membrane</keyword>
<proteinExistence type="predicted"/>
<dbReference type="SUPFAM" id="SSF55604">
    <property type="entry name" value="Glucose permease domain IIB"/>
    <property type="match status" value="1"/>
</dbReference>
<comment type="caution">
    <text evidence="16">The sequence shown here is derived from an EMBL/GenBank/DDBJ whole genome shotgun (WGS) entry which is preliminary data.</text>
</comment>
<feature type="transmembrane region" description="Helical" evidence="12">
    <location>
        <begin position="438"/>
        <end position="460"/>
    </location>
</feature>
<evidence type="ECO:0000256" key="7">
    <source>
        <dbReference type="ARBA" id="ARBA00022692"/>
    </source>
</evidence>
<dbReference type="Pfam" id="PF02378">
    <property type="entry name" value="PTS_EIIC"/>
    <property type="match status" value="1"/>
</dbReference>
<dbReference type="PROSITE" id="PS51093">
    <property type="entry name" value="PTS_EIIA_TYPE_1"/>
    <property type="match status" value="1"/>
</dbReference>
<feature type="domain" description="PTS EIIB type-1" evidence="14">
    <location>
        <begin position="5"/>
        <end position="87"/>
    </location>
</feature>
<comment type="subcellular location">
    <subcellularLocation>
        <location evidence="1">Cell membrane</location>
        <topology evidence="1">Multi-pass membrane protein</topology>
    </subcellularLocation>
</comment>
<dbReference type="PROSITE" id="PS51098">
    <property type="entry name" value="PTS_EIIB_TYPE_1"/>
    <property type="match status" value="1"/>
</dbReference>
<feature type="transmembrane region" description="Helical" evidence="12">
    <location>
        <begin position="368"/>
        <end position="388"/>
    </location>
</feature>
<dbReference type="PROSITE" id="PS01035">
    <property type="entry name" value="PTS_EIIB_TYPE_1_CYS"/>
    <property type="match status" value="1"/>
</dbReference>
<dbReference type="CDD" id="cd00212">
    <property type="entry name" value="PTS_IIB_glc"/>
    <property type="match status" value="1"/>
</dbReference>
<evidence type="ECO:0000256" key="10">
    <source>
        <dbReference type="ARBA" id="ARBA00023136"/>
    </source>
</evidence>
<dbReference type="InterPro" id="IPR036878">
    <property type="entry name" value="Glu_permease_IIB"/>
</dbReference>
<dbReference type="Pfam" id="PF00358">
    <property type="entry name" value="PTS_EIIA_1"/>
    <property type="match status" value="1"/>
</dbReference>
<feature type="transmembrane region" description="Helical" evidence="12">
    <location>
        <begin position="172"/>
        <end position="192"/>
    </location>
</feature>
<feature type="transmembrane region" description="Helical" evidence="12">
    <location>
        <begin position="335"/>
        <end position="356"/>
    </location>
</feature>
<evidence type="ECO:0000256" key="1">
    <source>
        <dbReference type="ARBA" id="ARBA00004651"/>
    </source>
</evidence>